<reference evidence="1" key="1">
    <citation type="submission" date="2020-08" db="EMBL/GenBank/DDBJ databases">
        <title>Genome public.</title>
        <authorList>
            <person name="Liu C."/>
            <person name="Sun Q."/>
        </authorList>
    </citation>
    <scope>NUCLEOTIDE SEQUENCE</scope>
    <source>
        <strain evidence="1">NSJ-52</strain>
    </source>
</reference>
<name>A0A8J6MBE2_9FIRM</name>
<dbReference type="RefSeq" id="WP_186918135.1">
    <property type="nucleotide sequence ID" value="NZ_JACOPQ010000001.1"/>
</dbReference>
<protein>
    <submittedName>
        <fullName evidence="1">Uncharacterized protein</fullName>
    </submittedName>
</protein>
<keyword evidence="2" id="KW-1185">Reference proteome</keyword>
<evidence type="ECO:0000313" key="1">
    <source>
        <dbReference type="EMBL" id="MBC5735455.1"/>
    </source>
</evidence>
<organism evidence="1 2">
    <name type="scientific">Lawsonibacter faecis</name>
    <dbReference type="NCBI Taxonomy" id="2763052"/>
    <lineage>
        <taxon>Bacteria</taxon>
        <taxon>Bacillati</taxon>
        <taxon>Bacillota</taxon>
        <taxon>Clostridia</taxon>
        <taxon>Eubacteriales</taxon>
        <taxon>Oscillospiraceae</taxon>
        <taxon>Lawsonibacter</taxon>
    </lineage>
</organism>
<gene>
    <name evidence="1" type="ORF">H8S62_00335</name>
</gene>
<proteinExistence type="predicted"/>
<comment type="caution">
    <text evidence="1">The sequence shown here is derived from an EMBL/GenBank/DDBJ whole genome shotgun (WGS) entry which is preliminary data.</text>
</comment>
<sequence length="69" mass="7872">MLFEKSIEPRCAYCERGAALDDKSVLCRKKGVVPAGESCRSFKYDPFKRVPPKPTTPDFSRLKDEDFTL</sequence>
<accession>A0A8J6MBE2</accession>
<dbReference type="Proteomes" id="UP000607645">
    <property type="component" value="Unassembled WGS sequence"/>
</dbReference>
<evidence type="ECO:0000313" key="2">
    <source>
        <dbReference type="Proteomes" id="UP000607645"/>
    </source>
</evidence>
<dbReference type="AlphaFoldDB" id="A0A8J6MBE2"/>
<dbReference type="EMBL" id="JACOPQ010000001">
    <property type="protein sequence ID" value="MBC5735455.1"/>
    <property type="molecule type" value="Genomic_DNA"/>
</dbReference>